<feature type="compositionally biased region" description="Polar residues" evidence="5">
    <location>
        <begin position="614"/>
        <end position="630"/>
    </location>
</feature>
<dbReference type="Gene3D" id="3.40.50.1820">
    <property type="entry name" value="alpha/beta hydrolase"/>
    <property type="match status" value="1"/>
</dbReference>
<proteinExistence type="predicted"/>
<keyword evidence="4" id="KW-0443">Lipid metabolism</keyword>
<keyword evidence="2" id="KW-0378">Hydrolase</keyword>
<gene>
    <name evidence="6" type="ORF">LTR25_009803</name>
</gene>
<feature type="region of interest" description="Disordered" evidence="5">
    <location>
        <begin position="1"/>
        <end position="40"/>
    </location>
</feature>
<evidence type="ECO:0000313" key="7">
    <source>
        <dbReference type="Proteomes" id="UP001345827"/>
    </source>
</evidence>
<organism evidence="6 7">
    <name type="scientific">Vermiconidia calcicola</name>
    <dbReference type="NCBI Taxonomy" id="1690605"/>
    <lineage>
        <taxon>Eukaryota</taxon>
        <taxon>Fungi</taxon>
        <taxon>Dikarya</taxon>
        <taxon>Ascomycota</taxon>
        <taxon>Pezizomycotina</taxon>
        <taxon>Dothideomycetes</taxon>
        <taxon>Dothideomycetidae</taxon>
        <taxon>Mycosphaerellales</taxon>
        <taxon>Extremaceae</taxon>
        <taxon>Vermiconidia</taxon>
    </lineage>
</organism>
<dbReference type="Proteomes" id="UP001345827">
    <property type="component" value="Unassembled WGS sequence"/>
</dbReference>
<dbReference type="Pfam" id="PF03403">
    <property type="entry name" value="PAF-AH_p_II"/>
    <property type="match status" value="1"/>
</dbReference>
<evidence type="ECO:0000313" key="6">
    <source>
        <dbReference type="EMBL" id="KAK5529554.1"/>
    </source>
</evidence>
<dbReference type="PANTHER" id="PTHR10272:SF0">
    <property type="entry name" value="PLATELET-ACTIVATING FACTOR ACETYLHYDROLASE"/>
    <property type="match status" value="1"/>
</dbReference>
<dbReference type="GO" id="GO:0016042">
    <property type="term" value="P:lipid catabolic process"/>
    <property type="evidence" value="ECO:0007669"/>
    <property type="project" value="UniProtKB-KW"/>
</dbReference>
<feature type="compositionally biased region" description="Basic and acidic residues" evidence="5">
    <location>
        <begin position="174"/>
        <end position="195"/>
    </location>
</feature>
<dbReference type="SUPFAM" id="SSF53474">
    <property type="entry name" value="alpha/beta-Hydrolases"/>
    <property type="match status" value="1"/>
</dbReference>
<dbReference type="PANTHER" id="PTHR10272">
    <property type="entry name" value="PLATELET-ACTIVATING FACTOR ACETYLHYDROLASE"/>
    <property type="match status" value="1"/>
</dbReference>
<keyword evidence="7" id="KW-1185">Reference proteome</keyword>
<accession>A0AAV9PU24</accession>
<dbReference type="AlphaFoldDB" id="A0AAV9PU24"/>
<keyword evidence="3" id="KW-0442">Lipid degradation</keyword>
<dbReference type="EC" id="3.1.1.47" evidence="1"/>
<sequence>MPSSAIFPDWVLGHPKHEKAEPQDVPQRRPPKARPPRSIRDKVPLYGKLPKYSGPYQVGTIDLEVPAKEPRTFSHITRRKVHPIALETVLMTIYYPAHYDTMSELKTSRFGQKFRPTWLTRPRDQISRGYGRFASLPERLTEVFFFCTSWFTKLPAYKNARLADHWPLQNTASTDHRKHERRVGEPPEDGPDKPKFPLVIFSHGLGGTRTAYSTLCGELASHGFVVVALEHRDGSGPRTLINHPPEGPASRECVEKRGNIEHFKHNQNRPYDIVDFIFPKDDKYDTTPGHEVDKDLRRAQVDLRLAEIHEAYQVMQEICAGCGDAVAARNLRVKGAIGSSKAGLEGIDWSCWKDRFHTKGVTIVGHSFGGTTTVSLLRQMNKFNYITQGIVYDIWGMAVLPPPDDPQYRLHVPLLGINSEAFMYWRENFDVARSVIQEALDEHQPAWLMTVRGTVHISQSDFCILYPHIASVVLKMTINPVRAIDLNIDASLEFLSRTMPEQIKHNQPFMRTLSPNKLLDLEVMHEVPGEHKPDQKWTAARLKIKHEALKRMTPGTRRRYWKRLHKSGQEVWLHLNPDCAKLGRCHTCTDRRSRPTHLYGDVEATEDDERANGDSGQTSSPPNSLRSHRD</sequence>
<evidence type="ECO:0000256" key="2">
    <source>
        <dbReference type="ARBA" id="ARBA00022801"/>
    </source>
</evidence>
<dbReference type="GO" id="GO:0003847">
    <property type="term" value="F:1-alkyl-2-acetylglycerophosphocholine esterase activity"/>
    <property type="evidence" value="ECO:0007669"/>
    <property type="project" value="UniProtKB-EC"/>
</dbReference>
<evidence type="ECO:0000256" key="3">
    <source>
        <dbReference type="ARBA" id="ARBA00022963"/>
    </source>
</evidence>
<dbReference type="EMBL" id="JAXLQG010000022">
    <property type="protein sequence ID" value="KAK5529554.1"/>
    <property type="molecule type" value="Genomic_DNA"/>
</dbReference>
<dbReference type="InterPro" id="IPR029058">
    <property type="entry name" value="AB_hydrolase_fold"/>
</dbReference>
<feature type="region of interest" description="Disordered" evidence="5">
    <location>
        <begin position="168"/>
        <end position="195"/>
    </location>
</feature>
<reference evidence="6 7" key="1">
    <citation type="submission" date="2023-06" db="EMBL/GenBank/DDBJ databases">
        <title>Black Yeasts Isolated from many extreme environments.</title>
        <authorList>
            <person name="Coleine C."/>
            <person name="Stajich J.E."/>
            <person name="Selbmann L."/>
        </authorList>
    </citation>
    <scope>NUCLEOTIDE SEQUENCE [LARGE SCALE GENOMIC DNA]</scope>
    <source>
        <strain evidence="6 7">CCFEE 5887</strain>
    </source>
</reference>
<protein>
    <recommendedName>
        <fullName evidence="1">1-alkyl-2-acetylglycerophosphocholine esterase</fullName>
        <ecNumber evidence="1">3.1.1.47</ecNumber>
    </recommendedName>
</protein>
<name>A0AAV9PU24_9PEZI</name>
<evidence type="ECO:0000256" key="1">
    <source>
        <dbReference type="ARBA" id="ARBA00013201"/>
    </source>
</evidence>
<comment type="caution">
    <text evidence="6">The sequence shown here is derived from an EMBL/GenBank/DDBJ whole genome shotgun (WGS) entry which is preliminary data.</text>
</comment>
<evidence type="ECO:0000256" key="4">
    <source>
        <dbReference type="ARBA" id="ARBA00023098"/>
    </source>
</evidence>
<evidence type="ECO:0000256" key="5">
    <source>
        <dbReference type="SAM" id="MobiDB-lite"/>
    </source>
</evidence>
<feature type="region of interest" description="Disordered" evidence="5">
    <location>
        <begin position="599"/>
        <end position="630"/>
    </location>
</feature>